<dbReference type="KEGG" id="kge:TQ33_0999"/>
<protein>
    <recommendedName>
        <fullName evidence="1">VOC domain-containing protein</fullName>
    </recommendedName>
</protein>
<evidence type="ECO:0000313" key="2">
    <source>
        <dbReference type="EMBL" id="AKE51963.1"/>
    </source>
</evidence>
<dbReference type="Gene3D" id="3.10.180.10">
    <property type="entry name" value="2,3-Dihydroxybiphenyl 1,2-Dioxygenase, domain 1"/>
    <property type="match status" value="1"/>
</dbReference>
<dbReference type="AlphaFoldDB" id="A0A0F6RBZ1"/>
<sequence length="123" mass="13917">MGKVVGVGGIFFKSKDRDALGKWYHNTLGFSIDPSYGGSHFLQKDAPEKSCTVWGPFKEDTDYFEPSEKAFMLNFIVDDIHECLKQVEQAGGKLVGEPCEDEMGIFAWFMDPEGNKIELWQVK</sequence>
<organism evidence="2 3">
    <name type="scientific">Kangiella geojedonensis</name>
    <dbReference type="NCBI Taxonomy" id="914150"/>
    <lineage>
        <taxon>Bacteria</taxon>
        <taxon>Pseudomonadati</taxon>
        <taxon>Pseudomonadota</taxon>
        <taxon>Gammaproteobacteria</taxon>
        <taxon>Kangiellales</taxon>
        <taxon>Kangiellaceae</taxon>
        <taxon>Kangiella</taxon>
    </lineage>
</organism>
<evidence type="ECO:0000313" key="3">
    <source>
        <dbReference type="Proteomes" id="UP000034071"/>
    </source>
</evidence>
<dbReference type="STRING" id="914150.TQ33_0999"/>
<dbReference type="PROSITE" id="PS51819">
    <property type="entry name" value="VOC"/>
    <property type="match status" value="1"/>
</dbReference>
<dbReference type="OrthoDB" id="9799428at2"/>
<dbReference type="SUPFAM" id="SSF54593">
    <property type="entry name" value="Glyoxalase/Bleomycin resistance protein/Dihydroxybiphenyl dioxygenase"/>
    <property type="match status" value="1"/>
</dbReference>
<dbReference type="InterPro" id="IPR041581">
    <property type="entry name" value="Glyoxalase_6"/>
</dbReference>
<name>A0A0F6RBZ1_9GAMM</name>
<dbReference type="EMBL" id="CP010975">
    <property type="protein sequence ID" value="AKE51963.1"/>
    <property type="molecule type" value="Genomic_DNA"/>
</dbReference>
<gene>
    <name evidence="2" type="ORF">TQ33_0999</name>
</gene>
<dbReference type="RefSeq" id="WP_046561083.1">
    <property type="nucleotide sequence ID" value="NZ_CP010975.1"/>
</dbReference>
<dbReference type="InterPro" id="IPR029068">
    <property type="entry name" value="Glyas_Bleomycin-R_OHBP_Dase"/>
</dbReference>
<dbReference type="InterPro" id="IPR052164">
    <property type="entry name" value="Anthracycline_SecMetBiosynth"/>
</dbReference>
<feature type="domain" description="VOC" evidence="1">
    <location>
        <begin position="6"/>
        <end position="122"/>
    </location>
</feature>
<keyword evidence="3" id="KW-1185">Reference proteome</keyword>
<dbReference type="Pfam" id="PF18029">
    <property type="entry name" value="Glyoxalase_6"/>
    <property type="match status" value="1"/>
</dbReference>
<accession>A0A0F6RBZ1</accession>
<dbReference type="PANTHER" id="PTHR33993:SF5">
    <property type="entry name" value="GLYOXALASE"/>
    <property type="match status" value="1"/>
</dbReference>
<dbReference type="HOGENOM" id="CLU_127639_0_0_6"/>
<dbReference type="InterPro" id="IPR037523">
    <property type="entry name" value="VOC_core"/>
</dbReference>
<reference evidence="2 3" key="1">
    <citation type="submission" date="2015-02" db="EMBL/GenBank/DDBJ databases">
        <title>Complete genome sequence of Kangiella geojedonensis strain YCS-5T.</title>
        <authorList>
            <person name="Kim K.M."/>
        </authorList>
    </citation>
    <scope>NUCLEOTIDE SEQUENCE [LARGE SCALE GENOMIC DNA]</scope>
    <source>
        <strain evidence="2 3">YCS-5</strain>
    </source>
</reference>
<dbReference type="Proteomes" id="UP000034071">
    <property type="component" value="Chromosome"/>
</dbReference>
<proteinExistence type="predicted"/>
<evidence type="ECO:0000259" key="1">
    <source>
        <dbReference type="PROSITE" id="PS51819"/>
    </source>
</evidence>
<dbReference type="PANTHER" id="PTHR33993">
    <property type="entry name" value="GLYOXALASE-RELATED"/>
    <property type="match status" value="1"/>
</dbReference>